<keyword evidence="3" id="KW-1185">Reference proteome</keyword>
<protein>
    <submittedName>
        <fullName evidence="2">Uncharacterized protein</fullName>
    </submittedName>
</protein>
<evidence type="ECO:0000313" key="3">
    <source>
        <dbReference type="Proteomes" id="UP000190774"/>
    </source>
</evidence>
<dbReference type="STRING" id="48467.SAMN02745166_04868"/>
<feature type="compositionally biased region" description="Gly residues" evidence="1">
    <location>
        <begin position="1"/>
        <end position="10"/>
    </location>
</feature>
<sequence length="122" mass="12599">MSGSGGGGGFFPESNPTQGGNPRGGEDSDDFDCYKFFERVQLSSPVSTVVSNLKVGDVLEVRLSTSGGVAVLEAVYLGATAGSLIVKKMGSLISCIKSGVQYIAKVVSNTGGLIRVEIRPKP</sequence>
<accession>A0A1T4Z2U7</accession>
<evidence type="ECO:0000256" key="1">
    <source>
        <dbReference type="SAM" id="MobiDB-lite"/>
    </source>
</evidence>
<name>A0A1T4Z2U7_9BACT</name>
<dbReference type="Proteomes" id="UP000190774">
    <property type="component" value="Unassembled WGS sequence"/>
</dbReference>
<gene>
    <name evidence="2" type="ORF">SAMN02745166_04868</name>
</gene>
<evidence type="ECO:0000313" key="2">
    <source>
        <dbReference type="EMBL" id="SKB08158.1"/>
    </source>
</evidence>
<reference evidence="3" key="1">
    <citation type="submission" date="2017-02" db="EMBL/GenBank/DDBJ databases">
        <authorList>
            <person name="Varghese N."/>
            <person name="Submissions S."/>
        </authorList>
    </citation>
    <scope>NUCLEOTIDE SEQUENCE [LARGE SCALE GENOMIC DNA]</scope>
    <source>
        <strain evidence="3">ATCC 700200</strain>
    </source>
</reference>
<organism evidence="2 3">
    <name type="scientific">Prosthecobacter debontii</name>
    <dbReference type="NCBI Taxonomy" id="48467"/>
    <lineage>
        <taxon>Bacteria</taxon>
        <taxon>Pseudomonadati</taxon>
        <taxon>Verrucomicrobiota</taxon>
        <taxon>Verrucomicrobiia</taxon>
        <taxon>Verrucomicrobiales</taxon>
        <taxon>Verrucomicrobiaceae</taxon>
        <taxon>Prosthecobacter</taxon>
    </lineage>
</organism>
<proteinExistence type="predicted"/>
<dbReference type="AlphaFoldDB" id="A0A1T4Z2U7"/>
<dbReference type="EMBL" id="FUYE01000026">
    <property type="protein sequence ID" value="SKB08158.1"/>
    <property type="molecule type" value="Genomic_DNA"/>
</dbReference>
<feature type="region of interest" description="Disordered" evidence="1">
    <location>
        <begin position="1"/>
        <end position="28"/>
    </location>
</feature>